<dbReference type="EC" id="5.6.2.3" evidence="3"/>
<dbReference type="Proteomes" id="UP000286907">
    <property type="component" value="Chromosome"/>
</dbReference>
<evidence type="ECO:0000313" key="6">
    <source>
        <dbReference type="Proteomes" id="UP000286907"/>
    </source>
</evidence>
<evidence type="ECO:0000313" key="5">
    <source>
        <dbReference type="EMBL" id="QAS70520.1"/>
    </source>
</evidence>
<dbReference type="Gene3D" id="2.30.30.940">
    <property type="match status" value="1"/>
</dbReference>
<feature type="domain" description="AAA+ ATPase" evidence="4">
    <location>
        <begin position="356"/>
        <end position="589"/>
    </location>
</feature>
<dbReference type="Pfam" id="PF13245">
    <property type="entry name" value="AAA_19"/>
    <property type="match status" value="1"/>
</dbReference>
<keyword evidence="3" id="KW-0347">Helicase</keyword>
<dbReference type="Pfam" id="PF14490">
    <property type="entry name" value="HHH_RecD2"/>
    <property type="match status" value="1"/>
</dbReference>
<comment type="catalytic activity">
    <reaction evidence="3">
        <text>ATP + H2O = ADP + phosphate + H(+)</text>
        <dbReference type="Rhea" id="RHEA:13065"/>
        <dbReference type="ChEBI" id="CHEBI:15377"/>
        <dbReference type="ChEBI" id="CHEBI:15378"/>
        <dbReference type="ChEBI" id="CHEBI:30616"/>
        <dbReference type="ChEBI" id="CHEBI:43474"/>
        <dbReference type="ChEBI" id="CHEBI:456216"/>
        <dbReference type="EC" id="5.6.2.3"/>
    </reaction>
</comment>
<dbReference type="InterPro" id="IPR006345">
    <property type="entry name" value="RecD2"/>
</dbReference>
<dbReference type="InterPro" id="IPR050534">
    <property type="entry name" value="Coronavir_polyprotein_1ab"/>
</dbReference>
<accession>A0ABX5QNX9</accession>
<dbReference type="SMART" id="SM00382">
    <property type="entry name" value="AAA"/>
    <property type="match status" value="1"/>
</dbReference>
<dbReference type="InterPro" id="IPR055446">
    <property type="entry name" value="RecD2_N_OB"/>
</dbReference>
<feature type="binding site" evidence="3">
    <location>
        <begin position="367"/>
        <end position="371"/>
    </location>
    <ligand>
        <name>ATP</name>
        <dbReference type="ChEBI" id="CHEBI:30616"/>
    </ligand>
</feature>
<dbReference type="RefSeq" id="WP_128686986.1">
    <property type="nucleotide sequence ID" value="NZ_CP029684.2"/>
</dbReference>
<sequence>MAQLTASIRRSFFKNSENDYAVLLAKVADNDFDWNEAEITVTGAVANLKIGESYEFSGQVTDHPKYGKQFKVFDYQSVLPDDSEGIIDFLSSELFEKIGRKTAEKIVDSFGRQALSVIEDDPDQLKGIGLKKNQIENLKKGVLDNKEKSSAIAQTSQYGLSQSVIEHLFDAFGLNFTNLLLENPYQFIGQIDNFTFDDAQQVARVNNFDNQTDQIDGAIIFSLIKNAAEAGNTYITKKQLIESVSEFLQSGPGFFDTEIAQETDHLAESKRIIVANDRITLKENYELELSVLNDLKRIIVANDRITLKENYELELSVLNDLKRLRQGQLSLKKKSISLVDSVLDADQKKAVESVFQNQITILTGGPGTGKTTVIKTIISQWEKDVDQAENADKFKQTKNLILLAAPTGRAATRITEVTGRDAVTIHHLLGASSDGYFDFDQSNQLQAGLIVIDEMSMVDLGLFQHFLAAVPSGCRLLFVGDKDQLPSVGAGQILTDLILSDQFATIELQINHRQTKGSGIDILSQDLKQGIVDPKMFQNGNDISFFKLEEYQLARGISKILSAAIHFGIKKEDLQIITPTNRLVDLLNHLARPYLIDDDRQIDDQSPDFLAGDRVMQQENNAEKSVNNGDIGYVVTAHLDGPIRSRFLSVDFFGSTVTYKENEIKQLRLSYASTVHKAQGSEFKNVIFVLTSSFNHFVTRNLVYTGVTRAEKSLILIGSQTAFTEAINNPTPIRQTNLVKLLTGKDQLVIKMASEEVTQDGDQQLTNSLVDSGQIDPMIGMADVKPTDFIKS</sequence>
<keyword evidence="3" id="KW-0378">Hydrolase</keyword>
<dbReference type="HAMAP" id="MF_01488">
    <property type="entry name" value="RecD2"/>
    <property type="match status" value="1"/>
</dbReference>
<reference evidence="5 6" key="1">
    <citation type="journal article" date="2019" name="Syst. Appl. Microbiol.">
        <title>Oenococcus sicerae sp. nov., isolated from French cider.</title>
        <authorList>
            <person name="Cousin F.J."/>
            <person name="Le Guellec R."/>
            <person name="Chagnot C."/>
            <person name="Goux D."/>
            <person name="Dalmasso M."/>
            <person name="Laplace J.M."/>
            <person name="Cretenet M."/>
        </authorList>
    </citation>
    <scope>NUCLEOTIDE SEQUENCE [LARGE SCALE GENOMIC DNA]</scope>
    <source>
        <strain evidence="5 6">UCMA 15228</strain>
    </source>
</reference>
<evidence type="ECO:0000256" key="1">
    <source>
        <dbReference type="ARBA" id="ARBA00022741"/>
    </source>
</evidence>
<dbReference type="PANTHER" id="PTHR43788:SF6">
    <property type="entry name" value="DNA HELICASE B"/>
    <property type="match status" value="1"/>
</dbReference>
<evidence type="ECO:0000256" key="3">
    <source>
        <dbReference type="HAMAP-Rule" id="MF_01488"/>
    </source>
</evidence>
<comment type="similarity">
    <text evidence="3">Belongs to the RecD family. RecD2 subfamily.</text>
</comment>
<evidence type="ECO:0000259" key="4">
    <source>
        <dbReference type="SMART" id="SM00382"/>
    </source>
</evidence>
<keyword evidence="3" id="KW-0413">Isomerase</keyword>
<dbReference type="CDD" id="cd18809">
    <property type="entry name" value="SF1_C_RecD"/>
    <property type="match status" value="1"/>
</dbReference>
<dbReference type="Gene3D" id="1.10.10.2220">
    <property type="match status" value="1"/>
</dbReference>
<dbReference type="InterPro" id="IPR029493">
    <property type="entry name" value="RecD2-like_HHH"/>
</dbReference>
<dbReference type="Pfam" id="PF23139">
    <property type="entry name" value="OB_YrrC"/>
    <property type="match status" value="1"/>
</dbReference>
<keyword evidence="2 3" id="KW-0067">ATP-binding</keyword>
<gene>
    <name evidence="3" type="primary">recD2</name>
    <name evidence="5" type="ORF">DLJ48_08295</name>
</gene>
<dbReference type="PANTHER" id="PTHR43788">
    <property type="entry name" value="DNA2/NAM7 HELICASE FAMILY MEMBER"/>
    <property type="match status" value="1"/>
</dbReference>
<keyword evidence="6" id="KW-1185">Reference proteome</keyword>
<dbReference type="InterPro" id="IPR027417">
    <property type="entry name" value="P-loop_NTPase"/>
</dbReference>
<dbReference type="EMBL" id="CP029684">
    <property type="protein sequence ID" value="QAS70520.1"/>
    <property type="molecule type" value="Genomic_DNA"/>
</dbReference>
<protein>
    <recommendedName>
        <fullName evidence="3">ATP-dependent RecD2 DNA helicase</fullName>
        <ecNumber evidence="3">5.6.2.3</ecNumber>
    </recommendedName>
    <alternativeName>
        <fullName evidence="3">DNA 5'-3' helicase subunit RecD2</fullName>
    </alternativeName>
</protein>
<proteinExistence type="inferred from homology"/>
<dbReference type="InterPro" id="IPR003593">
    <property type="entry name" value="AAA+_ATPase"/>
</dbReference>
<dbReference type="SUPFAM" id="SSF52540">
    <property type="entry name" value="P-loop containing nucleoside triphosphate hydrolases"/>
    <property type="match status" value="1"/>
</dbReference>
<dbReference type="CDD" id="cd17933">
    <property type="entry name" value="DEXSc_RecD-like"/>
    <property type="match status" value="1"/>
</dbReference>
<comment type="function">
    <text evidence="3">DNA-dependent ATPase and ATP-dependent 5'-3' DNA helicase. Has no activity on blunt DNA or DNA with 3'-overhangs, requires at least 10 bases of 5'-ssDNA for helicase activity.</text>
</comment>
<dbReference type="Gene3D" id="3.40.50.300">
    <property type="entry name" value="P-loop containing nucleotide triphosphate hydrolases"/>
    <property type="match status" value="2"/>
</dbReference>
<keyword evidence="1 3" id="KW-0547">Nucleotide-binding</keyword>
<name>A0ABX5QNX9_9LACO</name>
<dbReference type="InterPro" id="IPR027785">
    <property type="entry name" value="UvrD-like_helicase_C"/>
</dbReference>
<keyword evidence="3" id="KW-0238">DNA-binding</keyword>
<organism evidence="5 6">
    <name type="scientific">Oenococcus sicerae</name>
    <dbReference type="NCBI Taxonomy" id="2203724"/>
    <lineage>
        <taxon>Bacteria</taxon>
        <taxon>Bacillati</taxon>
        <taxon>Bacillota</taxon>
        <taxon>Bacilli</taxon>
        <taxon>Lactobacillales</taxon>
        <taxon>Lactobacillaceae</taxon>
        <taxon>Oenococcus</taxon>
    </lineage>
</organism>
<dbReference type="Pfam" id="PF13538">
    <property type="entry name" value="UvrD_C_2"/>
    <property type="match status" value="1"/>
</dbReference>
<evidence type="ECO:0000256" key="2">
    <source>
        <dbReference type="ARBA" id="ARBA00022840"/>
    </source>
</evidence>